<name>A0AAD1TN53_PELCU</name>
<keyword evidence="3" id="KW-1185">Reference proteome</keyword>
<evidence type="ECO:0000313" key="2">
    <source>
        <dbReference type="EMBL" id="CAH2330101.1"/>
    </source>
</evidence>
<feature type="non-terminal residue" evidence="2">
    <location>
        <position position="1"/>
    </location>
</feature>
<protein>
    <submittedName>
        <fullName evidence="2">Uncharacterized protein</fullName>
    </submittedName>
</protein>
<dbReference type="AlphaFoldDB" id="A0AAD1TN53"/>
<proteinExistence type="predicted"/>
<feature type="region of interest" description="Disordered" evidence="1">
    <location>
        <begin position="38"/>
        <end position="90"/>
    </location>
</feature>
<organism evidence="2 3">
    <name type="scientific">Pelobates cultripes</name>
    <name type="common">Western spadefoot toad</name>
    <dbReference type="NCBI Taxonomy" id="61616"/>
    <lineage>
        <taxon>Eukaryota</taxon>
        <taxon>Metazoa</taxon>
        <taxon>Chordata</taxon>
        <taxon>Craniata</taxon>
        <taxon>Vertebrata</taxon>
        <taxon>Euteleostomi</taxon>
        <taxon>Amphibia</taxon>
        <taxon>Batrachia</taxon>
        <taxon>Anura</taxon>
        <taxon>Pelobatoidea</taxon>
        <taxon>Pelobatidae</taxon>
        <taxon>Pelobates</taxon>
    </lineage>
</organism>
<evidence type="ECO:0000313" key="3">
    <source>
        <dbReference type="Proteomes" id="UP001295444"/>
    </source>
</evidence>
<reference evidence="2" key="1">
    <citation type="submission" date="2022-03" db="EMBL/GenBank/DDBJ databases">
        <authorList>
            <person name="Alioto T."/>
            <person name="Alioto T."/>
            <person name="Gomez Garrido J."/>
        </authorList>
    </citation>
    <scope>NUCLEOTIDE SEQUENCE</scope>
</reference>
<gene>
    <name evidence="2" type="ORF">PECUL_23A029254</name>
</gene>
<accession>A0AAD1TN53</accession>
<sequence length="103" mass="12115">MAIIHINYLFGELRPFLILFHYKHVKSSLSFRQFPKVRQKKDSCLQKRKRPEGELTGSTSNEKQSSPASKRRTKDADIVPGQEDDRHLDIKGREQREAFYQLL</sequence>
<feature type="compositionally biased region" description="Polar residues" evidence="1">
    <location>
        <begin position="56"/>
        <end position="68"/>
    </location>
</feature>
<evidence type="ECO:0000256" key="1">
    <source>
        <dbReference type="SAM" id="MobiDB-lite"/>
    </source>
</evidence>
<dbReference type="EMBL" id="CAKOES020000243">
    <property type="protein sequence ID" value="CAH2330101.1"/>
    <property type="molecule type" value="Genomic_DNA"/>
</dbReference>
<comment type="caution">
    <text evidence="2">The sequence shown here is derived from an EMBL/GenBank/DDBJ whole genome shotgun (WGS) entry which is preliminary data.</text>
</comment>
<dbReference type="Proteomes" id="UP001295444">
    <property type="component" value="Unassembled WGS sequence"/>
</dbReference>